<evidence type="ECO:0000313" key="3">
    <source>
        <dbReference type="Proteomes" id="UP000259464"/>
    </source>
</evidence>
<organism evidence="2 3">
    <name type="scientific">Ralstonia phage GP4</name>
    <dbReference type="NCBI Taxonomy" id="2282904"/>
    <lineage>
        <taxon>Viruses</taxon>
        <taxon>Duplodnaviria</taxon>
        <taxon>Heunggongvirae</taxon>
        <taxon>Uroviricota</taxon>
        <taxon>Caudoviricetes</taxon>
        <taxon>Gervaisevirus</taxon>
        <taxon>Gervaisevirus GP4</taxon>
    </lineage>
</organism>
<proteinExistence type="predicted"/>
<keyword evidence="3" id="KW-1185">Reference proteome</keyword>
<dbReference type="RefSeq" id="YP_010078775.1">
    <property type="nucleotide sequence ID" value="NC_054964.1"/>
</dbReference>
<sequence length="74" mass="8284">MSNHADFLDDAAELTQRETDSLVSSARERAAKPIPTATHCIFCDEPTEGGRRFCDAVCRDSLEREMAARKRNGR</sequence>
<dbReference type="KEGG" id="vg:65067703"/>
<feature type="compositionally biased region" description="Basic and acidic residues" evidence="1">
    <location>
        <begin position="15"/>
        <end position="29"/>
    </location>
</feature>
<feature type="region of interest" description="Disordered" evidence="1">
    <location>
        <begin position="1"/>
        <end position="29"/>
    </location>
</feature>
<dbReference type="Proteomes" id="UP000259464">
    <property type="component" value="Segment"/>
</dbReference>
<evidence type="ECO:0000313" key="2">
    <source>
        <dbReference type="EMBL" id="AXG67738.1"/>
    </source>
</evidence>
<accession>A0A345GTX4</accession>
<evidence type="ECO:0008006" key="4">
    <source>
        <dbReference type="Google" id="ProtNLM"/>
    </source>
</evidence>
<reference evidence="2 3" key="1">
    <citation type="submission" date="2018-07" db="EMBL/GenBank/DDBJ databases">
        <title>Complete sequence of phage GP4.</title>
        <authorList>
            <person name="Wang R."/>
            <person name="Tong Y."/>
            <person name="Liu H."/>
        </authorList>
    </citation>
    <scope>NUCLEOTIDE SEQUENCE [LARGE SCALE GENOMIC DNA]</scope>
</reference>
<dbReference type="GeneID" id="65067703"/>
<evidence type="ECO:0000256" key="1">
    <source>
        <dbReference type="SAM" id="MobiDB-lite"/>
    </source>
</evidence>
<name>A0A345GTX4_9CAUD</name>
<protein>
    <recommendedName>
        <fullName evidence="4">DUF2116 family Zn-ribbon domain-containing protein</fullName>
    </recommendedName>
</protein>
<dbReference type="EMBL" id="MH638294">
    <property type="protein sequence ID" value="AXG67738.1"/>
    <property type="molecule type" value="Genomic_DNA"/>
</dbReference>